<organism evidence="1 2">
    <name type="scientific">Mytilus galloprovincialis</name>
    <name type="common">Mediterranean mussel</name>
    <dbReference type="NCBI Taxonomy" id="29158"/>
    <lineage>
        <taxon>Eukaryota</taxon>
        <taxon>Metazoa</taxon>
        <taxon>Spiralia</taxon>
        <taxon>Lophotrochozoa</taxon>
        <taxon>Mollusca</taxon>
        <taxon>Bivalvia</taxon>
        <taxon>Autobranchia</taxon>
        <taxon>Pteriomorphia</taxon>
        <taxon>Mytilida</taxon>
        <taxon>Mytiloidea</taxon>
        <taxon>Mytilidae</taxon>
        <taxon>Mytilinae</taxon>
        <taxon>Mytilus</taxon>
    </lineage>
</organism>
<evidence type="ECO:0000313" key="2">
    <source>
        <dbReference type="Proteomes" id="UP000596742"/>
    </source>
</evidence>
<dbReference type="Proteomes" id="UP000596742">
    <property type="component" value="Unassembled WGS sequence"/>
</dbReference>
<evidence type="ECO:0000313" key="1">
    <source>
        <dbReference type="EMBL" id="VDI65963.1"/>
    </source>
</evidence>
<keyword evidence="2" id="KW-1185">Reference proteome</keyword>
<accession>A0A8B6GLF5</accession>
<protein>
    <submittedName>
        <fullName evidence="1">Uncharacterized protein</fullName>
    </submittedName>
</protein>
<reference evidence="1" key="1">
    <citation type="submission" date="2018-11" db="EMBL/GenBank/DDBJ databases">
        <authorList>
            <person name="Alioto T."/>
            <person name="Alioto T."/>
        </authorList>
    </citation>
    <scope>NUCLEOTIDE SEQUENCE</scope>
</reference>
<proteinExistence type="predicted"/>
<dbReference type="AlphaFoldDB" id="A0A8B6GLF5"/>
<sequence>MGDNSRTNAFMGDNSRTNTLMEIPEILLVHCIERYRLERKYVIPIGKCDSEHGFFFIPDGISWIN</sequence>
<name>A0A8B6GLF5_MYTGA</name>
<gene>
    <name evidence="1" type="ORF">MGAL_10B076546</name>
</gene>
<comment type="caution">
    <text evidence="1">The sequence shown here is derived from an EMBL/GenBank/DDBJ whole genome shotgun (WGS) entry which is preliminary data.</text>
</comment>
<dbReference type="EMBL" id="UYJE01008668">
    <property type="protein sequence ID" value="VDI65963.1"/>
    <property type="molecule type" value="Genomic_DNA"/>
</dbReference>